<proteinExistence type="predicted"/>
<dbReference type="AlphaFoldDB" id="A0AAV9HZV8"/>
<sequence>MSNHLYAGRTLELDQDDSFRLLELRPGNPAEPVKIRLLNSRVSAAPAYEALSYTWGDTSLAASIRAVDEDGVEQESGMTVTANCCAALKRLRRPDQARLLWVDAVCINQSLIPERNHQIALMTRIYRSASRVVVYLGEQKDDSDGVISYFRELDSPSEYGEGSKSSPDPATLRAFFKRPWFHRVWVLQEISFANQAVFVCGENGEVDWAVLQSFYHFNVSKDRRERIDLPFSMQYAATGKTGRRVPPHENATTEYHWRLQDILVKSRRCRATDPRDKVYAILSLVEADFQEALREHESSSAQNEKDQDTGGERNFDRIIPDYSLSAAQIYTQVAAAILPTVGLQQLLALLGSKQLTPGLPSWVPDWACPFTYSWGSPHLATRYVFAGFKTPRRSDPENEELTRLWSLSPASTSPDDSLPLLRIRAIKVSTISVVGPVCSIAKNYLPVEAWESLTLPEHHVPEPKPPNSTHETTHAWWNGPKSLKPFYRCLSADGVVYPSCVDRAVEMIKEYNSGLDDLVSIPSSRSSSSSSPEDEGDEAEDEDDDDDGPAGGFFTVKHMKPSAWRTSKEQAEHPPGSEPLREIFRYITPSYRIQSDTVLAVCDGKALARLEDGKIGMVPGRAAAGDEVWVVAGVNMPFVCRRMATHENKHGGSEGNRDDDGSVALKLVGSAYVYGVMAGQAWEGGGGWETITKEVVVC</sequence>
<protein>
    <submittedName>
        <fullName evidence="3">Heterokaryon incompatibility protein-domain-containing protein</fullName>
    </submittedName>
</protein>
<evidence type="ECO:0000313" key="3">
    <source>
        <dbReference type="EMBL" id="KAK4466272.1"/>
    </source>
</evidence>
<name>A0AAV9HZV8_9PEZI</name>
<dbReference type="Pfam" id="PF06985">
    <property type="entry name" value="HET"/>
    <property type="match status" value="1"/>
</dbReference>
<reference evidence="3" key="1">
    <citation type="journal article" date="2023" name="Mol. Phylogenet. Evol.">
        <title>Genome-scale phylogeny and comparative genomics of the fungal order Sordariales.</title>
        <authorList>
            <person name="Hensen N."/>
            <person name="Bonometti L."/>
            <person name="Westerberg I."/>
            <person name="Brannstrom I.O."/>
            <person name="Guillou S."/>
            <person name="Cros-Aarteil S."/>
            <person name="Calhoun S."/>
            <person name="Haridas S."/>
            <person name="Kuo A."/>
            <person name="Mondo S."/>
            <person name="Pangilinan J."/>
            <person name="Riley R."/>
            <person name="LaButti K."/>
            <person name="Andreopoulos B."/>
            <person name="Lipzen A."/>
            <person name="Chen C."/>
            <person name="Yan M."/>
            <person name="Daum C."/>
            <person name="Ng V."/>
            <person name="Clum A."/>
            <person name="Steindorff A."/>
            <person name="Ohm R.A."/>
            <person name="Martin F."/>
            <person name="Silar P."/>
            <person name="Natvig D.O."/>
            <person name="Lalanne C."/>
            <person name="Gautier V."/>
            <person name="Ament-Velasquez S.L."/>
            <person name="Kruys A."/>
            <person name="Hutchinson M.I."/>
            <person name="Powell A.J."/>
            <person name="Barry K."/>
            <person name="Miller A.N."/>
            <person name="Grigoriev I.V."/>
            <person name="Debuchy R."/>
            <person name="Gladieux P."/>
            <person name="Hiltunen Thoren M."/>
            <person name="Johannesson H."/>
        </authorList>
    </citation>
    <scope>NUCLEOTIDE SEQUENCE</scope>
    <source>
        <strain evidence="3">PSN324</strain>
    </source>
</reference>
<evidence type="ECO:0000259" key="2">
    <source>
        <dbReference type="Pfam" id="PF06985"/>
    </source>
</evidence>
<accession>A0AAV9HZV8</accession>
<feature type="compositionally biased region" description="Acidic residues" evidence="1">
    <location>
        <begin position="532"/>
        <end position="548"/>
    </location>
</feature>
<keyword evidence="4" id="KW-1185">Reference proteome</keyword>
<gene>
    <name evidence="3" type="ORF">QBC42DRAFT_259783</name>
</gene>
<feature type="region of interest" description="Disordered" evidence="1">
    <location>
        <begin position="519"/>
        <end position="555"/>
    </location>
</feature>
<feature type="region of interest" description="Disordered" evidence="1">
    <location>
        <begin position="295"/>
        <end position="314"/>
    </location>
</feature>
<reference evidence="3" key="2">
    <citation type="submission" date="2023-06" db="EMBL/GenBank/DDBJ databases">
        <authorList>
            <consortium name="Lawrence Berkeley National Laboratory"/>
            <person name="Mondo S.J."/>
            <person name="Hensen N."/>
            <person name="Bonometti L."/>
            <person name="Westerberg I."/>
            <person name="Brannstrom I.O."/>
            <person name="Guillou S."/>
            <person name="Cros-Aarteil S."/>
            <person name="Calhoun S."/>
            <person name="Haridas S."/>
            <person name="Kuo A."/>
            <person name="Pangilinan J."/>
            <person name="Riley R."/>
            <person name="Labutti K."/>
            <person name="Andreopoulos B."/>
            <person name="Lipzen A."/>
            <person name="Chen C."/>
            <person name="Yanf M."/>
            <person name="Daum C."/>
            <person name="Ng V."/>
            <person name="Clum A."/>
            <person name="Steindorff A."/>
            <person name="Ohm R."/>
            <person name="Martin F."/>
            <person name="Silar P."/>
            <person name="Natvig D."/>
            <person name="Lalanne C."/>
            <person name="Gautier V."/>
            <person name="Ament-Velasquez S.L."/>
            <person name="Kruys A."/>
            <person name="Hutchinson M.I."/>
            <person name="Powell A.J."/>
            <person name="Barry K."/>
            <person name="Miller A.N."/>
            <person name="Grigoriev I.V."/>
            <person name="Debuchy R."/>
            <person name="Gladieux P."/>
            <person name="Thoren M.H."/>
            <person name="Johannesson H."/>
        </authorList>
    </citation>
    <scope>NUCLEOTIDE SEQUENCE</scope>
    <source>
        <strain evidence="3">PSN324</strain>
    </source>
</reference>
<evidence type="ECO:0000256" key="1">
    <source>
        <dbReference type="SAM" id="MobiDB-lite"/>
    </source>
</evidence>
<dbReference type="PANTHER" id="PTHR24148:SF73">
    <property type="entry name" value="HET DOMAIN PROTEIN (AFU_ORTHOLOGUE AFUA_8G01020)"/>
    <property type="match status" value="1"/>
</dbReference>
<dbReference type="EMBL" id="MU864933">
    <property type="protein sequence ID" value="KAK4466272.1"/>
    <property type="molecule type" value="Genomic_DNA"/>
</dbReference>
<feature type="domain" description="Heterokaryon incompatibility" evidence="2">
    <location>
        <begin position="48"/>
        <end position="189"/>
    </location>
</feature>
<evidence type="ECO:0000313" key="4">
    <source>
        <dbReference type="Proteomes" id="UP001321749"/>
    </source>
</evidence>
<dbReference type="InterPro" id="IPR010730">
    <property type="entry name" value="HET"/>
</dbReference>
<organism evidence="3 4">
    <name type="scientific">Cladorrhinum samala</name>
    <dbReference type="NCBI Taxonomy" id="585594"/>
    <lineage>
        <taxon>Eukaryota</taxon>
        <taxon>Fungi</taxon>
        <taxon>Dikarya</taxon>
        <taxon>Ascomycota</taxon>
        <taxon>Pezizomycotina</taxon>
        <taxon>Sordariomycetes</taxon>
        <taxon>Sordariomycetidae</taxon>
        <taxon>Sordariales</taxon>
        <taxon>Podosporaceae</taxon>
        <taxon>Cladorrhinum</taxon>
    </lineage>
</organism>
<dbReference type="InterPro" id="IPR052895">
    <property type="entry name" value="HetReg/Transcr_Mod"/>
</dbReference>
<dbReference type="Proteomes" id="UP001321749">
    <property type="component" value="Unassembled WGS sequence"/>
</dbReference>
<comment type="caution">
    <text evidence="3">The sequence shown here is derived from an EMBL/GenBank/DDBJ whole genome shotgun (WGS) entry which is preliminary data.</text>
</comment>
<dbReference type="PANTHER" id="PTHR24148">
    <property type="entry name" value="ANKYRIN REPEAT DOMAIN-CONTAINING PROTEIN 39 HOMOLOG-RELATED"/>
    <property type="match status" value="1"/>
</dbReference>